<keyword evidence="4" id="KW-0540">Nuclease</keyword>
<proteinExistence type="inferred from homology"/>
<organism evidence="9 10">
    <name type="scientific">Nasonia vitripennis</name>
    <name type="common">Parasitic wasp</name>
    <dbReference type="NCBI Taxonomy" id="7425"/>
    <lineage>
        <taxon>Eukaryota</taxon>
        <taxon>Metazoa</taxon>
        <taxon>Ecdysozoa</taxon>
        <taxon>Arthropoda</taxon>
        <taxon>Hexapoda</taxon>
        <taxon>Insecta</taxon>
        <taxon>Pterygota</taxon>
        <taxon>Neoptera</taxon>
        <taxon>Endopterygota</taxon>
        <taxon>Hymenoptera</taxon>
        <taxon>Apocrita</taxon>
        <taxon>Proctotrupomorpha</taxon>
        <taxon>Chalcidoidea</taxon>
        <taxon>Pteromalidae</taxon>
        <taxon>Pteromalinae</taxon>
        <taxon>Nasonia</taxon>
    </lineage>
</organism>
<feature type="domain" description="DDE Tnp4" evidence="8">
    <location>
        <begin position="181"/>
        <end position="345"/>
    </location>
</feature>
<accession>A0A7M7GF74</accession>
<keyword evidence="5" id="KW-0479">Metal-binding</keyword>
<dbReference type="PANTHER" id="PTHR22930">
    <property type="match status" value="1"/>
</dbReference>
<evidence type="ECO:0000313" key="9">
    <source>
        <dbReference type="EnsemblMetazoa" id="XP_003427938"/>
    </source>
</evidence>
<dbReference type="Proteomes" id="UP000002358">
    <property type="component" value="Unassembled WGS sequence"/>
</dbReference>
<dbReference type="KEGG" id="nvi:100679215"/>
<dbReference type="InterPro" id="IPR045249">
    <property type="entry name" value="HARBI1-like"/>
</dbReference>
<evidence type="ECO:0000256" key="2">
    <source>
        <dbReference type="ARBA" id="ARBA00004123"/>
    </source>
</evidence>
<evidence type="ECO:0000313" key="10">
    <source>
        <dbReference type="Proteomes" id="UP000002358"/>
    </source>
</evidence>
<dbReference type="InterPro" id="IPR027806">
    <property type="entry name" value="HARBI1_dom"/>
</dbReference>
<comment type="cofactor">
    <cofactor evidence="1">
        <name>a divalent metal cation</name>
        <dbReference type="ChEBI" id="CHEBI:60240"/>
    </cofactor>
</comment>
<dbReference type="GO" id="GO:0005634">
    <property type="term" value="C:nucleus"/>
    <property type="evidence" value="ECO:0007669"/>
    <property type="project" value="UniProtKB-SubCell"/>
</dbReference>
<reference evidence="9" key="1">
    <citation type="submission" date="2021-01" db="UniProtKB">
        <authorList>
            <consortium name="EnsemblMetazoa"/>
        </authorList>
    </citation>
    <scope>IDENTIFICATION</scope>
</reference>
<dbReference type="GO" id="GO:0016787">
    <property type="term" value="F:hydrolase activity"/>
    <property type="evidence" value="ECO:0007669"/>
    <property type="project" value="UniProtKB-KW"/>
</dbReference>
<protein>
    <recommendedName>
        <fullName evidence="8">DDE Tnp4 domain-containing protein</fullName>
    </recommendedName>
</protein>
<evidence type="ECO:0000256" key="3">
    <source>
        <dbReference type="ARBA" id="ARBA00006958"/>
    </source>
</evidence>
<evidence type="ECO:0000256" key="6">
    <source>
        <dbReference type="ARBA" id="ARBA00022801"/>
    </source>
</evidence>
<dbReference type="OrthoDB" id="2668416at2759"/>
<dbReference type="PANTHER" id="PTHR22930:SF269">
    <property type="entry name" value="NUCLEASE HARBI1-LIKE PROTEIN"/>
    <property type="match status" value="1"/>
</dbReference>
<evidence type="ECO:0000256" key="1">
    <source>
        <dbReference type="ARBA" id="ARBA00001968"/>
    </source>
</evidence>
<evidence type="ECO:0000256" key="5">
    <source>
        <dbReference type="ARBA" id="ARBA00022723"/>
    </source>
</evidence>
<dbReference type="GO" id="GO:0046872">
    <property type="term" value="F:metal ion binding"/>
    <property type="evidence" value="ECO:0007669"/>
    <property type="project" value="UniProtKB-KW"/>
</dbReference>
<dbReference type="GO" id="GO:0004518">
    <property type="term" value="F:nuclease activity"/>
    <property type="evidence" value="ECO:0007669"/>
    <property type="project" value="UniProtKB-KW"/>
</dbReference>
<keyword evidence="6" id="KW-0378">Hydrolase</keyword>
<dbReference type="RefSeq" id="XP_003427938.2">
    <property type="nucleotide sequence ID" value="XM_003427890.5"/>
</dbReference>
<dbReference type="EnsemblMetazoa" id="XM_003427890">
    <property type="protein sequence ID" value="XP_003427938"/>
    <property type="gene ID" value="LOC100679215"/>
</dbReference>
<dbReference type="Pfam" id="PF13359">
    <property type="entry name" value="DDE_Tnp_4"/>
    <property type="match status" value="1"/>
</dbReference>
<comment type="similarity">
    <text evidence="3">Belongs to the HARBI1 family.</text>
</comment>
<comment type="subcellular location">
    <subcellularLocation>
        <location evidence="2">Nucleus</location>
    </subcellularLocation>
</comment>
<dbReference type="GeneID" id="100679215"/>
<evidence type="ECO:0000256" key="4">
    <source>
        <dbReference type="ARBA" id="ARBA00022722"/>
    </source>
</evidence>
<keyword evidence="10" id="KW-1185">Reference proteome</keyword>
<dbReference type="FunCoup" id="A0A7M7GF74">
    <property type="interactions" value="1"/>
</dbReference>
<name>A0A7M7GF74_NASVI</name>
<sequence length="403" mass="47145">MNNENYLEIGVLLVELSQQVIELKQYLARRRNKFRKWWSKPLIRQNYLTGYGGYAMTFQYFQLNDEEQFINFTRMNVQTYMYVYELVRERLVKRSRRPPLPPELRFSLTLNYLAHGDSIRKNEWFYNIGLSTVKQVIPEVCTVLCEVLMPLFLPFPSRQQFQVIANEFMEDLHFPNCIGALDGKHCRIRKPGGSGSLFFNFKNFHSIVLMACCDSKKRFIWANIRDYGSCNDASVFAESDFGNVLLNNQIQLPPSQPLPNTHIQSPYVLIGDGGFPLKDGMKPFLRNENITIPHRVFNYRLSHARRIIESAFGEVTERWLDNESSLKWKLATSERIIISSLCLHNVIKDNEVGNRWNNNHGIVPIFQHQDINRDPLGAHRIREQLCDYFISPAGSVPWQWARM</sequence>
<dbReference type="InParanoid" id="A0A7M7GF74"/>
<dbReference type="AlphaFoldDB" id="A0A7M7GF74"/>
<evidence type="ECO:0000259" key="8">
    <source>
        <dbReference type="Pfam" id="PF13359"/>
    </source>
</evidence>
<keyword evidence="7" id="KW-0539">Nucleus</keyword>
<evidence type="ECO:0000256" key="7">
    <source>
        <dbReference type="ARBA" id="ARBA00023242"/>
    </source>
</evidence>